<comment type="subcellular location">
    <subcellularLocation>
        <location evidence="1">Cell outer membrane</location>
    </subcellularLocation>
</comment>
<evidence type="ECO:0000256" key="3">
    <source>
        <dbReference type="ARBA" id="ARBA00023237"/>
    </source>
</evidence>
<keyword evidence="3" id="KW-0998">Cell outer membrane</keyword>
<dbReference type="RefSeq" id="WP_139272760.1">
    <property type="nucleotide sequence ID" value="NZ_FNSC01000002.1"/>
</dbReference>
<accession>A0A1H5LQP1</accession>
<keyword evidence="5" id="KW-1185">Reference proteome</keyword>
<keyword evidence="2" id="KW-0472">Membrane</keyword>
<protein>
    <submittedName>
        <fullName evidence="4">Uncharacterized protein</fullName>
    </submittedName>
</protein>
<gene>
    <name evidence="4" type="ORF">SAMN05421553_5119</name>
</gene>
<evidence type="ECO:0000256" key="2">
    <source>
        <dbReference type="ARBA" id="ARBA00023136"/>
    </source>
</evidence>
<dbReference type="EMBL" id="FNSC01000002">
    <property type="protein sequence ID" value="SEE78518.1"/>
    <property type="molecule type" value="Genomic_DNA"/>
</dbReference>
<dbReference type="OrthoDB" id="8663017at2"/>
<feature type="non-terminal residue" evidence="4">
    <location>
        <position position="49"/>
    </location>
</feature>
<dbReference type="Gene3D" id="2.40.170.20">
    <property type="entry name" value="TonB-dependent receptor, beta-barrel domain"/>
    <property type="match status" value="1"/>
</dbReference>
<dbReference type="AlphaFoldDB" id="A0A1H5LQP1"/>
<evidence type="ECO:0000256" key="1">
    <source>
        <dbReference type="ARBA" id="ARBA00004442"/>
    </source>
</evidence>
<proteinExistence type="predicted"/>
<dbReference type="Proteomes" id="UP000242849">
    <property type="component" value="Unassembled WGS sequence"/>
</dbReference>
<dbReference type="InterPro" id="IPR036942">
    <property type="entry name" value="Beta-barrel_TonB_sf"/>
</dbReference>
<organism evidence="4 5">
    <name type="scientific">Pseudomonas anguilliseptica</name>
    <dbReference type="NCBI Taxonomy" id="53406"/>
    <lineage>
        <taxon>Bacteria</taxon>
        <taxon>Pseudomonadati</taxon>
        <taxon>Pseudomonadota</taxon>
        <taxon>Gammaproteobacteria</taxon>
        <taxon>Pseudomonadales</taxon>
        <taxon>Pseudomonadaceae</taxon>
        <taxon>Pseudomonas</taxon>
    </lineage>
</organism>
<evidence type="ECO:0000313" key="5">
    <source>
        <dbReference type="Proteomes" id="UP000242849"/>
    </source>
</evidence>
<name>A0A1H5LQP1_PSEAG</name>
<dbReference type="GO" id="GO:0009279">
    <property type="term" value="C:cell outer membrane"/>
    <property type="evidence" value="ECO:0007669"/>
    <property type="project" value="UniProtKB-SubCell"/>
</dbReference>
<evidence type="ECO:0000313" key="4">
    <source>
        <dbReference type="EMBL" id="SEE78518.1"/>
    </source>
</evidence>
<sequence>MTLVLGGRLSWWDFDNTTYTPSVARTGNSNDNIDGEFTPFVGLVYDINQ</sequence>
<reference evidence="5" key="1">
    <citation type="submission" date="2016-10" db="EMBL/GenBank/DDBJ databases">
        <authorList>
            <person name="Varghese N."/>
            <person name="Submissions S."/>
        </authorList>
    </citation>
    <scope>NUCLEOTIDE SEQUENCE [LARGE SCALE GENOMIC DNA]</scope>
    <source>
        <strain evidence="5">DSM 12111</strain>
    </source>
</reference>